<dbReference type="KEGG" id="vg:64471485"/>
<reference evidence="2 3" key="1">
    <citation type="submission" date="2020-04" db="EMBL/GenBank/DDBJ databases">
        <authorList>
            <person name="Eleanor S.I."/>
            <person name="Danny K.W."/>
            <person name="Hallah B.M."/>
            <person name="Joshua A.M."/>
            <person name="Shaffer C.D."/>
            <person name="Weston-Hafer K.A."/>
            <person name="Garlena R.A."/>
            <person name="Russell D.A."/>
            <person name="Pope W.H."/>
            <person name="Jacobs-Sera D."/>
            <person name="Hatfull G.F."/>
        </authorList>
    </citation>
    <scope>NUCLEOTIDE SEQUENCE [LARGE SCALE GENOMIC DNA]</scope>
</reference>
<keyword evidence="3" id="KW-1185">Reference proteome</keyword>
<sequence length="404" mass="43391">MRLQDITVEVRDKGLTRRGIIRPEELQLELTDNFNNVGSWKLTLASEHPLCDTLRTPGSGVIVTGPDDVLMSGPMVKSEFASTPEDPDGTVSFEGVSDTVCLADALAFPEPSNPDGASQAQAHDVHSGKAETVMHAFVKYNIGPLAPAARRKAGLIMGTDGGRGPDIVQSARFPVLGNLLSDIALLGSLGFRVVQRGSNLVFETYAITDRTAFVRLDVRNGTLSGQRVAISPPGVTRAIVAGQGDLTERQFLQVDSPESIAAESDWGRRIEQFIDQRNTDDWTELQQAGDEAIADAGFTAINVQVVPMEDSPARFGKEWGLGDNLVVIVDDQELKSTVTGYVLKVDRDGFKLGALLGDPTGFDATAALNKRVANTETRLSNLERNSTGGGSSSDDQIMHIMGVW</sequence>
<dbReference type="Pfam" id="PF14594">
    <property type="entry name" value="Sipho_Gp37"/>
    <property type="match status" value="1"/>
</dbReference>
<dbReference type="RefSeq" id="YP_010055554.1">
    <property type="nucleotide sequence ID" value="NC_054667.1"/>
</dbReference>
<gene>
    <name evidence="2" type="primary">21</name>
    <name evidence="2" type="ORF">SEA_ISSMI_21</name>
</gene>
<protein>
    <submittedName>
        <fullName evidence="2">Minor tail protein</fullName>
    </submittedName>
</protein>
<dbReference type="InterPro" id="IPR029432">
    <property type="entry name" value="Gp28/Gp37-like_dom"/>
</dbReference>
<dbReference type="Proteomes" id="UP000501455">
    <property type="component" value="Segment"/>
</dbReference>
<accession>A0A6M3SY24</accession>
<dbReference type="EMBL" id="MT310863">
    <property type="protein sequence ID" value="QJD50667.1"/>
    <property type="molecule type" value="Genomic_DNA"/>
</dbReference>
<evidence type="ECO:0000313" key="2">
    <source>
        <dbReference type="EMBL" id="QJD50667.1"/>
    </source>
</evidence>
<feature type="domain" description="Gp28/Gp37-like" evidence="1">
    <location>
        <begin position="7"/>
        <end position="358"/>
    </location>
</feature>
<evidence type="ECO:0000259" key="1">
    <source>
        <dbReference type="Pfam" id="PF14594"/>
    </source>
</evidence>
<evidence type="ECO:0000313" key="3">
    <source>
        <dbReference type="Proteomes" id="UP000501455"/>
    </source>
</evidence>
<dbReference type="GeneID" id="64471485"/>
<name>A0A6M3SY24_9CAUD</name>
<organism evidence="2 3">
    <name type="scientific">Streptomyces phage Issmi</name>
    <dbReference type="NCBI Taxonomy" id="2725628"/>
    <lineage>
        <taxon>Viruses</taxon>
        <taxon>Duplodnaviria</taxon>
        <taxon>Heunggongvirae</taxon>
        <taxon>Uroviricota</taxon>
        <taxon>Caudoviricetes</taxon>
        <taxon>Arquatrovirinae</taxon>
        <taxon>Caelumvirus</taxon>
        <taxon>Caelumvirus issmi</taxon>
    </lineage>
</organism>
<proteinExistence type="predicted"/>